<dbReference type="AlphaFoldDB" id="A0A5C6S661"/>
<protein>
    <recommendedName>
        <fullName evidence="1">DUF5615 domain-containing protein</fullName>
    </recommendedName>
</protein>
<dbReference type="RefSeq" id="WP_147097739.1">
    <property type="nucleotide sequence ID" value="NZ_JBHUFH010000011.1"/>
</dbReference>
<gene>
    <name evidence="2" type="ORF">FQV27_09085</name>
</gene>
<dbReference type="InterPro" id="IPR041049">
    <property type="entry name" value="DUF5615"/>
</dbReference>
<dbReference type="Pfam" id="PF18480">
    <property type="entry name" value="DUF5615"/>
    <property type="match status" value="1"/>
</dbReference>
<organism evidence="2 3">
    <name type="scientific">Paracoccus aurantiacus</name>
    <dbReference type="NCBI Taxonomy" id="2599412"/>
    <lineage>
        <taxon>Bacteria</taxon>
        <taxon>Pseudomonadati</taxon>
        <taxon>Pseudomonadota</taxon>
        <taxon>Alphaproteobacteria</taxon>
        <taxon>Rhodobacterales</taxon>
        <taxon>Paracoccaceae</taxon>
        <taxon>Paracoccus</taxon>
    </lineage>
</organism>
<sequence length="143" mass="16103">MKFLIDECLSPKLTELAHQRGHGESSHVVWLGRSGAKDWDLIPLIIEDDWTFVTRNSVDFRGAASRPGEKGQYARVDLHAGLVCLNGPEGMTRALQLELFEQALLELDADPDLVNQVLEVTLEDDDHLRVIRYALPSEPDQRT</sequence>
<proteinExistence type="predicted"/>
<feature type="domain" description="DUF5615" evidence="1">
    <location>
        <begin position="1"/>
        <end position="67"/>
    </location>
</feature>
<dbReference type="Proteomes" id="UP000321562">
    <property type="component" value="Unassembled WGS sequence"/>
</dbReference>
<keyword evidence="3" id="KW-1185">Reference proteome</keyword>
<comment type="caution">
    <text evidence="2">The sequence shown here is derived from an EMBL/GenBank/DDBJ whole genome shotgun (WGS) entry which is preliminary data.</text>
</comment>
<evidence type="ECO:0000313" key="3">
    <source>
        <dbReference type="Proteomes" id="UP000321562"/>
    </source>
</evidence>
<evidence type="ECO:0000259" key="1">
    <source>
        <dbReference type="Pfam" id="PF18480"/>
    </source>
</evidence>
<evidence type="ECO:0000313" key="2">
    <source>
        <dbReference type="EMBL" id="TXB69114.1"/>
    </source>
</evidence>
<dbReference type="EMBL" id="VOPL01000003">
    <property type="protein sequence ID" value="TXB69114.1"/>
    <property type="molecule type" value="Genomic_DNA"/>
</dbReference>
<dbReference type="OrthoDB" id="7363756at2"/>
<reference evidence="2 3" key="1">
    <citation type="submission" date="2019-08" db="EMBL/GenBank/DDBJ databases">
        <authorList>
            <person name="Ye J."/>
        </authorList>
    </citation>
    <scope>NUCLEOTIDE SEQUENCE [LARGE SCALE GENOMIC DNA]</scope>
    <source>
        <strain evidence="2 3">TK008</strain>
    </source>
</reference>
<name>A0A5C6S661_9RHOB</name>
<accession>A0A5C6S661</accession>